<reference evidence="2 3" key="1">
    <citation type="submission" date="2018-09" db="EMBL/GenBank/DDBJ databases">
        <title>Roseovarius spongiae sp. nov., isolated from a marine sponge.</title>
        <authorList>
            <person name="Zhuang L."/>
            <person name="Luo L."/>
        </authorList>
    </citation>
    <scope>NUCLEOTIDE SEQUENCE [LARGE SCALE GENOMIC DNA]</scope>
    <source>
        <strain evidence="2 3">HN-E21</strain>
    </source>
</reference>
<evidence type="ECO:0000313" key="3">
    <source>
        <dbReference type="Proteomes" id="UP000281128"/>
    </source>
</evidence>
<gene>
    <name evidence="2" type="ORF">D6850_02535</name>
</gene>
<accession>A0A3A8AYE4</accession>
<sequence>MSAGQGIFRAAVLDPARPSPAGLSDGRGHAAGKRFDVYRNNVAVGLTEVLETGFPVIRKLIGEDRFSAVCGVFLRQSPPASPILSRYGDGFPAFLAGFEPLAHLRYLADVAALELAIRQSYHAADALPILPESLSAVPPERVDDLRLGLAPALRVVRSHWPIHDIWSYNTVENAPKPAPVAQDVLITRPEFDPAPQVLPPGGAGFIAALQQGATLGTAAEQAARDAPDFDLGEVLALLLAGNAIVSADLPGDGHA</sequence>
<dbReference type="AlphaFoldDB" id="A0A3A8AYE4"/>
<comment type="caution">
    <text evidence="2">The sequence shown here is derived from an EMBL/GenBank/DDBJ whole genome shotgun (WGS) entry which is preliminary data.</text>
</comment>
<dbReference type="Gene3D" id="1.10.150.690">
    <property type="entry name" value="DUF2063"/>
    <property type="match status" value="1"/>
</dbReference>
<feature type="domain" description="Putative DNA-binding" evidence="1">
    <location>
        <begin position="7"/>
        <end position="95"/>
    </location>
</feature>
<dbReference type="InterPro" id="IPR044922">
    <property type="entry name" value="DUF2063_N_sf"/>
</dbReference>
<evidence type="ECO:0000259" key="1">
    <source>
        <dbReference type="Pfam" id="PF09836"/>
    </source>
</evidence>
<dbReference type="OrthoDB" id="4146344at2"/>
<dbReference type="InterPro" id="IPR018640">
    <property type="entry name" value="DUF2063"/>
</dbReference>
<protein>
    <submittedName>
        <fullName evidence="2">DUF2063 domain-containing protein</fullName>
    </submittedName>
</protein>
<keyword evidence="3" id="KW-1185">Reference proteome</keyword>
<organism evidence="2 3">
    <name type="scientific">Roseovarius spongiae</name>
    <dbReference type="NCBI Taxonomy" id="2320272"/>
    <lineage>
        <taxon>Bacteria</taxon>
        <taxon>Pseudomonadati</taxon>
        <taxon>Pseudomonadota</taxon>
        <taxon>Alphaproteobacteria</taxon>
        <taxon>Rhodobacterales</taxon>
        <taxon>Roseobacteraceae</taxon>
        <taxon>Roseovarius</taxon>
    </lineage>
</organism>
<dbReference type="RefSeq" id="WP_121163485.1">
    <property type="nucleotide sequence ID" value="NZ_RAPE01000001.1"/>
</dbReference>
<proteinExistence type="predicted"/>
<evidence type="ECO:0000313" key="2">
    <source>
        <dbReference type="EMBL" id="RKF16449.1"/>
    </source>
</evidence>
<dbReference type="Pfam" id="PF09836">
    <property type="entry name" value="DUF2063"/>
    <property type="match status" value="1"/>
</dbReference>
<name>A0A3A8AYE4_9RHOB</name>
<dbReference type="Proteomes" id="UP000281128">
    <property type="component" value="Unassembled WGS sequence"/>
</dbReference>
<dbReference type="EMBL" id="RAPE01000001">
    <property type="protein sequence ID" value="RKF16449.1"/>
    <property type="molecule type" value="Genomic_DNA"/>
</dbReference>